<dbReference type="InterPro" id="IPR052019">
    <property type="entry name" value="F420H2_bilvrd_red/Heme_oxyg"/>
</dbReference>
<dbReference type="OrthoDB" id="5345368at2"/>
<protein>
    <submittedName>
        <fullName evidence="3">Heme iron utilization protein</fullName>
    </submittedName>
</protein>
<keyword evidence="1" id="KW-0560">Oxidoreductase</keyword>
<dbReference type="Gene3D" id="2.30.110.10">
    <property type="entry name" value="Electron Transport, Fmn-binding Protein, Chain A"/>
    <property type="match status" value="1"/>
</dbReference>
<evidence type="ECO:0000313" key="4">
    <source>
        <dbReference type="Proteomes" id="UP000290657"/>
    </source>
</evidence>
<proteinExistence type="predicted"/>
<dbReference type="InterPro" id="IPR011576">
    <property type="entry name" value="Pyridox_Oxase_N"/>
</dbReference>
<keyword evidence="4" id="KW-1185">Reference proteome</keyword>
<name>A0A4Q0XSQ7_9BACT</name>
<dbReference type="RefSeq" id="WP_128995364.1">
    <property type="nucleotide sequence ID" value="NZ_PDKN01000002.1"/>
</dbReference>
<dbReference type="GO" id="GO:0005829">
    <property type="term" value="C:cytosol"/>
    <property type="evidence" value="ECO:0007669"/>
    <property type="project" value="TreeGrafter"/>
</dbReference>
<dbReference type="GO" id="GO:0016627">
    <property type="term" value="F:oxidoreductase activity, acting on the CH-CH group of donors"/>
    <property type="evidence" value="ECO:0007669"/>
    <property type="project" value="TreeGrafter"/>
</dbReference>
<gene>
    <name evidence="3" type="ORF">CRV04_03310</name>
</gene>
<evidence type="ECO:0000313" key="3">
    <source>
        <dbReference type="EMBL" id="RXJ60053.1"/>
    </source>
</evidence>
<dbReference type="InterPro" id="IPR014419">
    <property type="entry name" value="HutZ"/>
</dbReference>
<dbReference type="PANTHER" id="PTHR35176:SF6">
    <property type="entry name" value="HEME OXYGENASE HI_0854-RELATED"/>
    <property type="match status" value="1"/>
</dbReference>
<evidence type="ECO:0000259" key="2">
    <source>
        <dbReference type="Pfam" id="PF01243"/>
    </source>
</evidence>
<dbReference type="EMBL" id="PDKN01000002">
    <property type="protein sequence ID" value="RXJ60053.1"/>
    <property type="molecule type" value="Genomic_DNA"/>
</dbReference>
<dbReference type="PANTHER" id="PTHR35176">
    <property type="entry name" value="HEME OXYGENASE HI_0854-RELATED"/>
    <property type="match status" value="1"/>
</dbReference>
<dbReference type="SUPFAM" id="SSF50475">
    <property type="entry name" value="FMN-binding split barrel"/>
    <property type="match status" value="1"/>
</dbReference>
<dbReference type="InterPro" id="IPR012349">
    <property type="entry name" value="Split_barrel_FMN-bd"/>
</dbReference>
<sequence length="159" mass="18157">MLSEFILNFKSCLLSTLTKENLPFSSYAPFICYNHCYYIFISDIAKHSKNLKNNPHLSLFFIEDESMCENIFARKRVQLDAKAQLINKESETFSTVIKLFEEQHGATVNILKKMSDFKLFEITPSSGEAVFGFGKAYNVGGKHCNELLQREGVKGHQSK</sequence>
<feature type="domain" description="Pyridoxamine 5'-phosphate oxidase N-terminal" evidence="2">
    <location>
        <begin position="3"/>
        <end position="129"/>
    </location>
</feature>
<dbReference type="Pfam" id="PF01243">
    <property type="entry name" value="PNPOx_N"/>
    <property type="match status" value="1"/>
</dbReference>
<evidence type="ECO:0000256" key="1">
    <source>
        <dbReference type="ARBA" id="ARBA00023002"/>
    </source>
</evidence>
<comment type="caution">
    <text evidence="3">The sequence shown here is derived from an EMBL/GenBank/DDBJ whole genome shotgun (WGS) entry which is preliminary data.</text>
</comment>
<reference evidence="3 4" key="1">
    <citation type="submission" date="2017-10" db="EMBL/GenBank/DDBJ databases">
        <title>Genomics of the genus Arcobacter.</title>
        <authorList>
            <person name="Perez-Cataluna A."/>
            <person name="Figueras M.J."/>
        </authorList>
    </citation>
    <scope>NUCLEOTIDE SEQUENCE [LARGE SCALE GENOMIC DNA]</scope>
    <source>
        <strain evidence="3 4">CECT 8987</strain>
    </source>
</reference>
<dbReference type="AlphaFoldDB" id="A0A4Q0XSQ7"/>
<dbReference type="PIRSF" id="PIRSF004633">
    <property type="entry name" value="UCP_PLP_oxd"/>
    <property type="match status" value="1"/>
</dbReference>
<dbReference type="Proteomes" id="UP000290657">
    <property type="component" value="Unassembled WGS sequence"/>
</dbReference>
<organism evidence="3 4">
    <name type="scientific">Candidatus Marinarcus aquaticus</name>
    <dbReference type="NCBI Taxonomy" id="2044504"/>
    <lineage>
        <taxon>Bacteria</taxon>
        <taxon>Pseudomonadati</taxon>
        <taxon>Campylobacterota</taxon>
        <taxon>Epsilonproteobacteria</taxon>
        <taxon>Campylobacterales</taxon>
        <taxon>Arcobacteraceae</taxon>
        <taxon>Candidatus Marinarcus</taxon>
    </lineage>
</organism>
<dbReference type="GO" id="GO:0070967">
    <property type="term" value="F:coenzyme F420 binding"/>
    <property type="evidence" value="ECO:0007669"/>
    <property type="project" value="TreeGrafter"/>
</dbReference>
<accession>A0A4Q0XSQ7</accession>